<dbReference type="Proteomes" id="UP000006798">
    <property type="component" value="Plasmid pBB2"/>
</dbReference>
<evidence type="ECO:0000256" key="6">
    <source>
        <dbReference type="ARBA" id="ARBA00011998"/>
    </source>
</evidence>
<dbReference type="NCBIfam" id="NF009116">
    <property type="entry name" value="PRK12466.1"/>
    <property type="match status" value="1"/>
</dbReference>
<evidence type="ECO:0000256" key="11">
    <source>
        <dbReference type="ARBA" id="ARBA00023004"/>
    </source>
</evidence>
<dbReference type="EC" id="4.2.1.33" evidence="6"/>
<evidence type="ECO:0000313" key="17">
    <source>
        <dbReference type="Proteomes" id="UP000006798"/>
    </source>
</evidence>
<evidence type="ECO:0000256" key="9">
    <source>
        <dbReference type="ARBA" id="ARBA00022605"/>
    </source>
</evidence>
<dbReference type="AlphaFoldDB" id="F8GYV6"/>
<dbReference type="SUPFAM" id="SSF53732">
    <property type="entry name" value="Aconitase iron-sulfur domain"/>
    <property type="match status" value="1"/>
</dbReference>
<dbReference type="PANTHER" id="PTHR43822:SF9">
    <property type="entry name" value="3-ISOPROPYLMALATE DEHYDRATASE"/>
    <property type="match status" value="1"/>
</dbReference>
<dbReference type="GO" id="GO:0009098">
    <property type="term" value="P:L-leucine biosynthetic process"/>
    <property type="evidence" value="ECO:0007669"/>
    <property type="project" value="UniProtKB-KW"/>
</dbReference>
<gene>
    <name evidence="16" type="primary">leuC2</name>
    <name evidence="16" type="ordered locus">CNE_BB2p02400</name>
</gene>
<dbReference type="Pfam" id="PF00330">
    <property type="entry name" value="Aconitase"/>
    <property type="match status" value="1"/>
</dbReference>
<accession>F8GYV6</accession>
<feature type="domain" description="Aconitase/3-isopropylmalate dehydratase large subunit alpha/beta/alpha" evidence="15">
    <location>
        <begin position="7"/>
        <end position="452"/>
    </location>
</feature>
<dbReference type="CDD" id="cd01583">
    <property type="entry name" value="IPMI"/>
    <property type="match status" value="1"/>
</dbReference>
<dbReference type="GeneID" id="34307700"/>
<evidence type="ECO:0000256" key="7">
    <source>
        <dbReference type="ARBA" id="ARBA00022430"/>
    </source>
</evidence>
<comment type="catalytic activity">
    <reaction evidence="1">
        <text>(2R,3S)-3-isopropylmalate = (2S)-2-isopropylmalate</text>
        <dbReference type="Rhea" id="RHEA:32287"/>
        <dbReference type="ChEBI" id="CHEBI:1178"/>
        <dbReference type="ChEBI" id="CHEBI:35121"/>
        <dbReference type="EC" id="4.2.1.33"/>
    </reaction>
</comment>
<dbReference type="KEGG" id="cnc:CNE_BB2p02400"/>
<dbReference type="InterPro" id="IPR033941">
    <property type="entry name" value="IPMI_cat"/>
</dbReference>
<evidence type="ECO:0000256" key="10">
    <source>
        <dbReference type="ARBA" id="ARBA00022723"/>
    </source>
</evidence>
<evidence type="ECO:0000313" key="16">
    <source>
        <dbReference type="EMBL" id="AEI83047.1"/>
    </source>
</evidence>
<dbReference type="InterPro" id="IPR050067">
    <property type="entry name" value="IPM_dehydratase_rel_enz"/>
</dbReference>
<keyword evidence="11" id="KW-0408">Iron</keyword>
<dbReference type="GO" id="GO:0003861">
    <property type="term" value="F:3-isopropylmalate dehydratase activity"/>
    <property type="evidence" value="ECO:0007669"/>
    <property type="project" value="UniProtKB-EC"/>
</dbReference>
<evidence type="ECO:0000256" key="1">
    <source>
        <dbReference type="ARBA" id="ARBA00000491"/>
    </source>
</evidence>
<dbReference type="PRINTS" id="PR00415">
    <property type="entry name" value="ACONITASE"/>
</dbReference>
<dbReference type="GO" id="GO:0051539">
    <property type="term" value="F:4 iron, 4 sulfur cluster binding"/>
    <property type="evidence" value="ECO:0007669"/>
    <property type="project" value="UniProtKB-KW"/>
</dbReference>
<evidence type="ECO:0000256" key="2">
    <source>
        <dbReference type="ARBA" id="ARBA00001966"/>
    </source>
</evidence>
<evidence type="ECO:0000256" key="3">
    <source>
        <dbReference type="ARBA" id="ARBA00002695"/>
    </source>
</evidence>
<proteinExistence type="predicted"/>
<reference evidence="16 17" key="1">
    <citation type="journal article" date="2011" name="J. Bacteriol.">
        <title>Complete genome sequence of the type strain Cupriavidus necator N-1.</title>
        <authorList>
            <person name="Poehlein A."/>
            <person name="Kusian B."/>
            <person name="Friedrich B."/>
            <person name="Daniel R."/>
            <person name="Bowien B."/>
        </authorList>
    </citation>
    <scope>NUCLEOTIDE SEQUENCE [LARGE SCALE GENOMIC DNA]</scope>
    <source>
        <strain evidence="17">ATCC 43291 / DSM 13513 / CCUG 52238 / LMG 8453 / N-1</strain>
        <plasmid evidence="16 17">pBB2</plasmid>
    </source>
</reference>
<comment type="function">
    <text evidence="3">Catalyzes the isomerization between 2-isopropylmalate and 3-isopropylmalate, via the formation of 2-isopropylmaleate.</text>
</comment>
<keyword evidence="10" id="KW-0479">Metal-binding</keyword>
<keyword evidence="12" id="KW-0411">Iron-sulfur</keyword>
<dbReference type="RefSeq" id="WP_013954330.1">
    <property type="nucleotide sequence ID" value="NC_015724.1"/>
</dbReference>
<dbReference type="PANTHER" id="PTHR43822">
    <property type="entry name" value="HOMOACONITASE, MITOCHONDRIAL-RELATED"/>
    <property type="match status" value="1"/>
</dbReference>
<comment type="subunit">
    <text evidence="5">Heterodimer of LeuC and LeuD.</text>
</comment>
<evidence type="ECO:0000256" key="14">
    <source>
        <dbReference type="ARBA" id="ARBA00023304"/>
    </source>
</evidence>
<keyword evidence="14" id="KW-0100">Branched-chain amino acid biosynthesis</keyword>
<dbReference type="HOGENOM" id="CLU_006714_3_4_4"/>
<comment type="pathway">
    <text evidence="4">Amino-acid biosynthesis; L-leucine biosynthesis; L-leucine from 3-methyl-2-oxobutanoate: step 2/4.</text>
</comment>
<dbReference type="InterPro" id="IPR036008">
    <property type="entry name" value="Aconitase_4Fe-4S_dom"/>
</dbReference>
<sequence>MGKTLYEKVFDSHALRELAPGQYQIVVDRHMLNEVSSPQAFATLRERGLKVAYPERTFSTSDHTTSTLGDPEAVDDATSALQIATMRGNAAESGIRYFDPRQGEHGIIHVIAPERGLIHPGMVVVCGDSHTSTYGAFGAVAFGIGTTQVRDVLASQTMLCEKLRVRRIDIVGKLAPGVYAKDVALYAIARLGAKGGVGYAYEFGGEVVERFSMEERMTLCNMAIEGGARCGYVNPDATTYRYLQGRAHAPAGQRFRQSVARWEKVRSDADARYDNRVTLHADEIGPMVTWGTSPDQAVAVHERIPVVSPALADTLGFMGLEAEQPIAGTRVDVAFIGSCTNGRLSDFEAVAEHLRRGTYRVAAHVKALVVPGSRAVHEALIASGIDRLFTEAGFEMRDAGCSLCCGMNADRLSGHQRCASSSNRNFRGRQGSPEGRTMLMSPVMVAAAAIAGEIVDARRLFGIDGTAPPSSRTIEQP</sequence>
<dbReference type="Gene3D" id="3.30.499.10">
    <property type="entry name" value="Aconitase, domain 3"/>
    <property type="match status" value="2"/>
</dbReference>
<keyword evidence="16" id="KW-0614">Plasmid</keyword>
<dbReference type="InterPro" id="IPR015931">
    <property type="entry name" value="Acnase/IPM_dHydase_lsu_aba_1/3"/>
</dbReference>
<dbReference type="InterPro" id="IPR001030">
    <property type="entry name" value="Acoase/IPM_deHydtase_lsu_aba"/>
</dbReference>
<keyword evidence="9" id="KW-0028">Amino-acid biosynthesis</keyword>
<keyword evidence="8" id="KW-0004">4Fe-4S</keyword>
<evidence type="ECO:0000256" key="13">
    <source>
        <dbReference type="ARBA" id="ARBA00023239"/>
    </source>
</evidence>
<keyword evidence="7" id="KW-0432">Leucine biosynthesis</keyword>
<protein>
    <recommendedName>
        <fullName evidence="6">3-isopropylmalate dehydratase</fullName>
        <ecNumber evidence="6">4.2.1.33</ecNumber>
    </recommendedName>
</protein>
<comment type="cofactor">
    <cofactor evidence="2">
        <name>[4Fe-4S] cluster</name>
        <dbReference type="ChEBI" id="CHEBI:49883"/>
    </cofactor>
</comment>
<dbReference type="GO" id="GO:0046872">
    <property type="term" value="F:metal ion binding"/>
    <property type="evidence" value="ECO:0007669"/>
    <property type="project" value="UniProtKB-KW"/>
</dbReference>
<geneLocation type="plasmid" evidence="16 17">
    <name>pBB2</name>
</geneLocation>
<dbReference type="EMBL" id="CP002880">
    <property type="protein sequence ID" value="AEI83047.1"/>
    <property type="molecule type" value="Genomic_DNA"/>
</dbReference>
<evidence type="ECO:0000256" key="5">
    <source>
        <dbReference type="ARBA" id="ARBA00011271"/>
    </source>
</evidence>
<evidence type="ECO:0000256" key="8">
    <source>
        <dbReference type="ARBA" id="ARBA00022485"/>
    </source>
</evidence>
<evidence type="ECO:0000259" key="15">
    <source>
        <dbReference type="Pfam" id="PF00330"/>
    </source>
</evidence>
<name>F8GYV6_CUPNN</name>
<evidence type="ECO:0000256" key="4">
    <source>
        <dbReference type="ARBA" id="ARBA00004729"/>
    </source>
</evidence>
<evidence type="ECO:0000256" key="12">
    <source>
        <dbReference type="ARBA" id="ARBA00023014"/>
    </source>
</evidence>
<organism evidence="16 17">
    <name type="scientific">Cupriavidus necator (strain ATCC 43291 / DSM 13513 / CCUG 52238 / LMG 8453 / N-1)</name>
    <name type="common">Ralstonia eutropha</name>
    <dbReference type="NCBI Taxonomy" id="1042878"/>
    <lineage>
        <taxon>Bacteria</taxon>
        <taxon>Pseudomonadati</taxon>
        <taxon>Pseudomonadota</taxon>
        <taxon>Betaproteobacteria</taxon>
        <taxon>Burkholderiales</taxon>
        <taxon>Burkholderiaceae</taxon>
        <taxon>Cupriavidus</taxon>
    </lineage>
</organism>
<keyword evidence="13 16" id="KW-0456">Lyase</keyword>
<dbReference type="NCBIfam" id="NF004016">
    <property type="entry name" value="PRK05478.1"/>
    <property type="match status" value="1"/>
</dbReference>